<comment type="caution">
    <text evidence="1">The sequence shown here is derived from an EMBL/GenBank/DDBJ whole genome shotgun (WGS) entry which is preliminary data.</text>
</comment>
<accession>A0A0F9C6W5</accession>
<feature type="non-terminal residue" evidence="1">
    <location>
        <position position="91"/>
    </location>
</feature>
<organism evidence="1">
    <name type="scientific">marine sediment metagenome</name>
    <dbReference type="NCBI Taxonomy" id="412755"/>
    <lineage>
        <taxon>unclassified sequences</taxon>
        <taxon>metagenomes</taxon>
        <taxon>ecological metagenomes</taxon>
    </lineage>
</organism>
<gene>
    <name evidence="1" type="ORF">LCGC14_2359300</name>
</gene>
<sequence length="91" mass="10186">MSETNVDQLAQLLIFCQGMRVSMEESVSKTLDDLMNAAMAQSLGDKLEIKKLRKMLSDLDKHGILSVLDRFETNLAESNDKLKVVEEALAE</sequence>
<proteinExistence type="predicted"/>
<protein>
    <submittedName>
        <fullName evidence="1">Uncharacterized protein</fullName>
    </submittedName>
</protein>
<name>A0A0F9C6W5_9ZZZZ</name>
<evidence type="ECO:0000313" key="1">
    <source>
        <dbReference type="EMBL" id="KKL45073.1"/>
    </source>
</evidence>
<dbReference type="EMBL" id="LAZR01034521">
    <property type="protein sequence ID" value="KKL45073.1"/>
    <property type="molecule type" value="Genomic_DNA"/>
</dbReference>
<reference evidence="1" key="1">
    <citation type="journal article" date="2015" name="Nature">
        <title>Complex archaea that bridge the gap between prokaryotes and eukaryotes.</title>
        <authorList>
            <person name="Spang A."/>
            <person name="Saw J.H."/>
            <person name="Jorgensen S.L."/>
            <person name="Zaremba-Niedzwiedzka K."/>
            <person name="Martijn J."/>
            <person name="Lind A.E."/>
            <person name="van Eijk R."/>
            <person name="Schleper C."/>
            <person name="Guy L."/>
            <person name="Ettema T.J."/>
        </authorList>
    </citation>
    <scope>NUCLEOTIDE SEQUENCE</scope>
</reference>
<dbReference type="AlphaFoldDB" id="A0A0F9C6W5"/>